<accession>A0ABV2R6S9</accession>
<dbReference type="InterPro" id="IPR036390">
    <property type="entry name" value="WH_DNA-bd_sf"/>
</dbReference>
<evidence type="ECO:0000256" key="1">
    <source>
        <dbReference type="ARBA" id="ARBA00023015"/>
    </source>
</evidence>
<dbReference type="Pfam" id="PF00392">
    <property type="entry name" value="GntR"/>
    <property type="match status" value="1"/>
</dbReference>
<dbReference type="CDD" id="cd07377">
    <property type="entry name" value="WHTH_GntR"/>
    <property type="match status" value="1"/>
</dbReference>
<evidence type="ECO:0000256" key="2">
    <source>
        <dbReference type="ARBA" id="ARBA00023125"/>
    </source>
</evidence>
<comment type="caution">
    <text evidence="5">The sequence shown here is derived from an EMBL/GenBank/DDBJ whole genome shotgun (WGS) entry which is preliminary data.</text>
</comment>
<dbReference type="SMART" id="SM00895">
    <property type="entry name" value="FCD"/>
    <property type="match status" value="1"/>
</dbReference>
<dbReference type="InterPro" id="IPR011711">
    <property type="entry name" value="GntR_C"/>
</dbReference>
<keyword evidence="2 5" id="KW-0238">DNA-binding</keyword>
<dbReference type="GO" id="GO:0003677">
    <property type="term" value="F:DNA binding"/>
    <property type="evidence" value="ECO:0007669"/>
    <property type="project" value="UniProtKB-KW"/>
</dbReference>
<dbReference type="Pfam" id="PF07729">
    <property type="entry name" value="FCD"/>
    <property type="match status" value="1"/>
</dbReference>
<keyword evidence="6" id="KW-1185">Reference proteome</keyword>
<evidence type="ECO:0000256" key="3">
    <source>
        <dbReference type="ARBA" id="ARBA00023163"/>
    </source>
</evidence>
<dbReference type="SUPFAM" id="SSF46785">
    <property type="entry name" value="Winged helix' DNA-binding domain"/>
    <property type="match status" value="1"/>
</dbReference>
<keyword evidence="3" id="KW-0804">Transcription</keyword>
<dbReference type="PANTHER" id="PTHR43537:SF6">
    <property type="entry name" value="HTH-TYPE TRANSCRIPTIONAL REPRESSOR RSPR"/>
    <property type="match status" value="1"/>
</dbReference>
<dbReference type="EMBL" id="JBEPSM010000004">
    <property type="protein sequence ID" value="MET4636401.1"/>
    <property type="molecule type" value="Genomic_DNA"/>
</dbReference>
<dbReference type="RefSeq" id="WP_354553974.1">
    <property type="nucleotide sequence ID" value="NZ_JBEPSM010000004.1"/>
</dbReference>
<organism evidence="5 6">
    <name type="scientific">Kaistia defluvii</name>
    <dbReference type="NCBI Taxonomy" id="410841"/>
    <lineage>
        <taxon>Bacteria</taxon>
        <taxon>Pseudomonadati</taxon>
        <taxon>Pseudomonadota</taxon>
        <taxon>Alphaproteobacteria</taxon>
        <taxon>Hyphomicrobiales</taxon>
        <taxon>Kaistiaceae</taxon>
        <taxon>Kaistia</taxon>
    </lineage>
</organism>
<dbReference type="Gene3D" id="1.10.10.10">
    <property type="entry name" value="Winged helix-like DNA-binding domain superfamily/Winged helix DNA-binding domain"/>
    <property type="match status" value="1"/>
</dbReference>
<dbReference type="SMART" id="SM00345">
    <property type="entry name" value="HTH_GNTR"/>
    <property type="match status" value="1"/>
</dbReference>
<feature type="domain" description="HTH gntR-type" evidence="4">
    <location>
        <begin position="33"/>
        <end position="100"/>
    </location>
</feature>
<evidence type="ECO:0000313" key="5">
    <source>
        <dbReference type="EMBL" id="MET4636401.1"/>
    </source>
</evidence>
<name>A0ABV2R6S9_9HYPH</name>
<sequence length="253" mass="28472">MAIAMSKRKTAGAAERLRRDDPFPADAAIDRSRPIGEQVYGLLRRAIAHWRLLPGDPIPEALVTGRFDISRSPLREAFRQLASDGLVVIRPQAGTYVSPVDRLRWEEGRLIRRALEIEGIRHAAQHVTQANLDEFELLLRQQRRAAEGEHFAELIDLDDRFHAAICNLSGFPRLWRMIDGAKAQIDRTRFMALPAMGRADATLDEHQGIVEALAVRDPELSVQLLVRHLDRSDEAMAQLFAGEDFFSGLSPRA</sequence>
<proteinExistence type="predicted"/>
<evidence type="ECO:0000313" key="6">
    <source>
        <dbReference type="Proteomes" id="UP001549321"/>
    </source>
</evidence>
<keyword evidence="1" id="KW-0805">Transcription regulation</keyword>
<gene>
    <name evidence="5" type="ORF">ABIE08_004359</name>
</gene>
<dbReference type="PROSITE" id="PS50949">
    <property type="entry name" value="HTH_GNTR"/>
    <property type="match status" value="1"/>
</dbReference>
<protein>
    <submittedName>
        <fullName evidence="5">DNA-binding GntR family transcriptional regulator</fullName>
    </submittedName>
</protein>
<dbReference type="InterPro" id="IPR000524">
    <property type="entry name" value="Tscrpt_reg_HTH_GntR"/>
</dbReference>
<dbReference type="SUPFAM" id="SSF48008">
    <property type="entry name" value="GntR ligand-binding domain-like"/>
    <property type="match status" value="1"/>
</dbReference>
<dbReference type="Proteomes" id="UP001549321">
    <property type="component" value="Unassembled WGS sequence"/>
</dbReference>
<evidence type="ECO:0000259" key="4">
    <source>
        <dbReference type="PROSITE" id="PS50949"/>
    </source>
</evidence>
<dbReference type="Gene3D" id="1.20.120.530">
    <property type="entry name" value="GntR ligand-binding domain-like"/>
    <property type="match status" value="1"/>
</dbReference>
<dbReference type="InterPro" id="IPR036388">
    <property type="entry name" value="WH-like_DNA-bd_sf"/>
</dbReference>
<dbReference type="PANTHER" id="PTHR43537">
    <property type="entry name" value="TRANSCRIPTIONAL REGULATOR, GNTR FAMILY"/>
    <property type="match status" value="1"/>
</dbReference>
<reference evidence="5 6" key="1">
    <citation type="submission" date="2024-06" db="EMBL/GenBank/DDBJ databases">
        <title>Sorghum-associated microbial communities from plants grown in Nebraska, USA.</title>
        <authorList>
            <person name="Schachtman D."/>
        </authorList>
    </citation>
    <scope>NUCLEOTIDE SEQUENCE [LARGE SCALE GENOMIC DNA]</scope>
    <source>
        <strain evidence="5 6">3207</strain>
    </source>
</reference>
<dbReference type="InterPro" id="IPR008920">
    <property type="entry name" value="TF_FadR/GntR_C"/>
</dbReference>